<evidence type="ECO:0000256" key="6">
    <source>
        <dbReference type="ARBA" id="ARBA00022692"/>
    </source>
</evidence>
<dbReference type="PROSITE" id="PS50088">
    <property type="entry name" value="ANK_REPEAT"/>
    <property type="match status" value="2"/>
</dbReference>
<keyword evidence="5" id="KW-0107">Calcium channel</keyword>
<dbReference type="PANTHER" id="PTHR10582:SF2">
    <property type="entry name" value="INACTIVE"/>
    <property type="match status" value="1"/>
</dbReference>
<dbReference type="AlphaFoldDB" id="A0A9P0GC62"/>
<dbReference type="InterPro" id="IPR002110">
    <property type="entry name" value="Ankyrin_rpt"/>
</dbReference>
<evidence type="ECO:0000259" key="16">
    <source>
        <dbReference type="Pfam" id="PF00520"/>
    </source>
</evidence>
<sequence length="1149" mass="128074">MGASSCKPCRKKKKAFSGGSILDRVISQSSNQDQCLLYKLANYKKGGELIEAYNQGGQAEVEKLIREQFGQLMYQDGKGQIINRSEYLRWKFRDCEQVTLPIEASLSRYDPLGKWEDHEACWQMQYRGSLGESLLHVLIICDTKIHTRLARTLIKCFPKLALDVVEGEEYLGAGALHLAIAYNNNELVQDLVEAGANVNQRAIGSFFLPRDQQRPKPAKHTEYEGLAYLGEYPLAWAACCANESVYNLLLDSGAHPDYQDNFGNMILHMVVVCDKLDMFGYALRHPKLPASNGIVNIAGLTPLTLACKLGRAEVFREMLELSAKEFWRYSNITCSAYYLNALDTLLPDGSTNWNSALFIILNGTKEEHLDMLDGGIIQRLLEEKWKTFARKQFLKRLLILVLHLVLMSLAVYLRPDDPDVPLLGWRNDPTTIARYFAEVGTILGVLSYVIFQQGDEIRNQGLWTFLKQQSNSPPKMAFLISNFLILACIPCRLSEDRRTEEAILLFAVPGSWFLLMFFAGAVRLTGPFVTMIYSMITGDMLTFGIIYTIVLFGFSQSFFFLYKGFPGVNSTLYYSYHTTWMALFQITLGNYDYQELGSLTYPSVAKTVFAIFMVFVPILLLNMLIAMMGNTYAHVIEQSEKEWMKQWAKIVIALERAIPQSDAHHYLQEYSISLGGGDNPATEQRGVMVIKSKNKTRAKQRKGAVANWKRVGKVTINALKKKCMTGEEMRCLMWGRESINTPIKTKRKNKSPYALEPQGPNLTGGFGDALTGALDVIAFTHDVDINGAVQGLNLASGKQPPGYNEATKTVDPVQVNNRINLNMNDKNVISNGGNAMFGALSQLTESQPLPPPPTTKIAVPTSDTKLPLESLLKVEDPLRELVICAEKDEDPEKLKFLALSAANLAKEESEILRQQQQINQNLCQTQSQDKNPSGLNVLAGIFVGTESLIKKVEGNLRKKFAVLDPSDSEGFGEAPLLGKVSRTRRSKSAHLRNSSAKSKNSDKRKLLLNSDSSTDTVDINSATITDDRGFLNTTGEAVLQSGLNFIDVTMGEQDISPSVSETVTIQGVGNGVETESSNPKPKTKKKRRATTGKTNKVTPSDQRQCKSAKDKQELESDELSSPDPLEPWSTKKIANMNKILAWQNEQDSL</sequence>
<feature type="repeat" description="ANK" evidence="13">
    <location>
        <begin position="229"/>
        <end position="261"/>
    </location>
</feature>
<keyword evidence="9 15" id="KW-1133">Transmembrane helix</keyword>
<keyword evidence="8" id="KW-0106">Calcium</keyword>
<feature type="transmembrane region" description="Helical" evidence="15">
    <location>
        <begin position="432"/>
        <end position="451"/>
    </location>
</feature>
<dbReference type="Gene3D" id="1.25.40.20">
    <property type="entry name" value="Ankyrin repeat-containing domain"/>
    <property type="match status" value="1"/>
</dbReference>
<dbReference type="PANTHER" id="PTHR10582">
    <property type="entry name" value="TRANSIENT RECEPTOR POTENTIAL ION CHANNEL PROTEIN"/>
    <property type="match status" value="1"/>
</dbReference>
<evidence type="ECO:0000256" key="14">
    <source>
        <dbReference type="SAM" id="MobiDB-lite"/>
    </source>
</evidence>
<dbReference type="InterPro" id="IPR024862">
    <property type="entry name" value="TRPV"/>
</dbReference>
<dbReference type="GO" id="GO:0005262">
    <property type="term" value="F:calcium channel activity"/>
    <property type="evidence" value="ECO:0007669"/>
    <property type="project" value="UniProtKB-KW"/>
</dbReference>
<evidence type="ECO:0000256" key="12">
    <source>
        <dbReference type="ARBA" id="ARBA00023303"/>
    </source>
</evidence>
<keyword evidence="4" id="KW-0109">Calcium transport</keyword>
<keyword evidence="11 15" id="KW-0472">Membrane</keyword>
<dbReference type="Proteomes" id="UP001153636">
    <property type="component" value="Chromosome 16"/>
</dbReference>
<evidence type="ECO:0000313" key="18">
    <source>
        <dbReference type="Proteomes" id="UP001153636"/>
    </source>
</evidence>
<feature type="compositionally biased region" description="Basic residues" evidence="14">
    <location>
        <begin position="1081"/>
        <end position="1090"/>
    </location>
</feature>
<feature type="compositionally biased region" description="Polar residues" evidence="14">
    <location>
        <begin position="1068"/>
        <end position="1077"/>
    </location>
</feature>
<dbReference type="FunFam" id="1.25.40.20:FF:000185">
    <property type="entry name" value="OSMotic avoidance abnormal family member"/>
    <property type="match status" value="1"/>
</dbReference>
<keyword evidence="3" id="KW-1003">Cell membrane</keyword>
<dbReference type="Pfam" id="PF00520">
    <property type="entry name" value="Ion_trans"/>
    <property type="match status" value="1"/>
</dbReference>
<evidence type="ECO:0000256" key="13">
    <source>
        <dbReference type="PROSITE-ProRule" id="PRU00023"/>
    </source>
</evidence>
<evidence type="ECO:0000256" key="7">
    <source>
        <dbReference type="ARBA" id="ARBA00022737"/>
    </source>
</evidence>
<dbReference type="Pfam" id="PF12796">
    <property type="entry name" value="Ank_2"/>
    <property type="match status" value="1"/>
</dbReference>
<gene>
    <name evidence="17" type="ORF">PSYICH_LOCUS5177</name>
</gene>
<organism evidence="17 18">
    <name type="scientific">Psylliodes chrysocephalus</name>
    <dbReference type="NCBI Taxonomy" id="3402493"/>
    <lineage>
        <taxon>Eukaryota</taxon>
        <taxon>Metazoa</taxon>
        <taxon>Ecdysozoa</taxon>
        <taxon>Arthropoda</taxon>
        <taxon>Hexapoda</taxon>
        <taxon>Insecta</taxon>
        <taxon>Pterygota</taxon>
        <taxon>Neoptera</taxon>
        <taxon>Endopterygota</taxon>
        <taxon>Coleoptera</taxon>
        <taxon>Polyphaga</taxon>
        <taxon>Cucujiformia</taxon>
        <taxon>Chrysomeloidea</taxon>
        <taxon>Chrysomelidae</taxon>
        <taxon>Galerucinae</taxon>
        <taxon>Alticini</taxon>
        <taxon>Psylliodes</taxon>
    </lineage>
</organism>
<keyword evidence="6 15" id="KW-0812">Transmembrane</keyword>
<keyword evidence="18" id="KW-1185">Reference proteome</keyword>
<dbReference type="GO" id="GO:0034703">
    <property type="term" value="C:cation channel complex"/>
    <property type="evidence" value="ECO:0007669"/>
    <property type="project" value="UniProtKB-ARBA"/>
</dbReference>
<evidence type="ECO:0000256" key="1">
    <source>
        <dbReference type="ARBA" id="ARBA00004651"/>
    </source>
</evidence>
<dbReference type="Pfam" id="PF00023">
    <property type="entry name" value="Ank"/>
    <property type="match status" value="1"/>
</dbReference>
<dbReference type="GO" id="GO:0098703">
    <property type="term" value="P:calcium ion import across plasma membrane"/>
    <property type="evidence" value="ECO:0007669"/>
    <property type="project" value="TreeGrafter"/>
</dbReference>
<dbReference type="OrthoDB" id="533508at2759"/>
<accession>A0A9P0GC62</accession>
<reference evidence="17" key="1">
    <citation type="submission" date="2022-01" db="EMBL/GenBank/DDBJ databases">
        <authorList>
            <person name="King R."/>
        </authorList>
    </citation>
    <scope>NUCLEOTIDE SEQUENCE</scope>
</reference>
<dbReference type="InterPro" id="IPR036770">
    <property type="entry name" value="Ankyrin_rpt-contain_sf"/>
</dbReference>
<keyword evidence="2" id="KW-0813">Transport</keyword>
<evidence type="ECO:0000256" key="9">
    <source>
        <dbReference type="ARBA" id="ARBA00022989"/>
    </source>
</evidence>
<feature type="repeat" description="ANK" evidence="13">
    <location>
        <begin position="171"/>
        <end position="203"/>
    </location>
</feature>
<protein>
    <recommendedName>
        <fullName evidence="16">Ion transport domain-containing protein</fullName>
    </recommendedName>
</protein>
<evidence type="ECO:0000256" key="15">
    <source>
        <dbReference type="SAM" id="Phobius"/>
    </source>
</evidence>
<feature type="domain" description="Ion transport" evidence="16">
    <location>
        <begin position="463"/>
        <end position="639"/>
    </location>
</feature>
<evidence type="ECO:0000256" key="10">
    <source>
        <dbReference type="ARBA" id="ARBA00023065"/>
    </source>
</evidence>
<keyword evidence="10" id="KW-0406">Ion transport</keyword>
<feature type="transmembrane region" description="Helical" evidence="15">
    <location>
        <begin position="603"/>
        <end position="625"/>
    </location>
</feature>
<dbReference type="PROSITE" id="PS50297">
    <property type="entry name" value="ANK_REP_REGION"/>
    <property type="match status" value="1"/>
</dbReference>
<evidence type="ECO:0000256" key="5">
    <source>
        <dbReference type="ARBA" id="ARBA00022673"/>
    </source>
</evidence>
<dbReference type="SUPFAM" id="SSF48403">
    <property type="entry name" value="Ankyrin repeat"/>
    <property type="match status" value="1"/>
</dbReference>
<dbReference type="FunFam" id="1.10.287.70:FF:000132">
    <property type="entry name" value="OSMotic avoidance abnormal family member"/>
    <property type="match status" value="1"/>
</dbReference>
<feature type="region of interest" description="Disordered" evidence="14">
    <location>
        <begin position="1068"/>
        <end position="1130"/>
    </location>
</feature>
<feature type="region of interest" description="Disordered" evidence="14">
    <location>
        <begin position="982"/>
        <end position="1009"/>
    </location>
</feature>
<proteinExistence type="predicted"/>
<name>A0A9P0GC62_9CUCU</name>
<feature type="transmembrane region" description="Helical" evidence="15">
    <location>
        <begin position="502"/>
        <end position="521"/>
    </location>
</feature>
<dbReference type="GO" id="GO:0005886">
    <property type="term" value="C:plasma membrane"/>
    <property type="evidence" value="ECO:0007669"/>
    <property type="project" value="UniProtKB-SubCell"/>
</dbReference>
<evidence type="ECO:0000256" key="4">
    <source>
        <dbReference type="ARBA" id="ARBA00022568"/>
    </source>
</evidence>
<comment type="subcellular location">
    <subcellularLocation>
        <location evidence="1">Cell membrane</location>
        <topology evidence="1">Multi-pass membrane protein</topology>
    </subcellularLocation>
</comment>
<feature type="transmembrane region" description="Helical" evidence="15">
    <location>
        <begin position="541"/>
        <end position="561"/>
    </location>
</feature>
<dbReference type="SMART" id="SM00248">
    <property type="entry name" value="ANK"/>
    <property type="match status" value="5"/>
</dbReference>
<evidence type="ECO:0000256" key="11">
    <source>
        <dbReference type="ARBA" id="ARBA00023136"/>
    </source>
</evidence>
<evidence type="ECO:0000256" key="8">
    <source>
        <dbReference type="ARBA" id="ARBA00022837"/>
    </source>
</evidence>
<evidence type="ECO:0000256" key="3">
    <source>
        <dbReference type="ARBA" id="ARBA00022475"/>
    </source>
</evidence>
<evidence type="ECO:0000313" key="17">
    <source>
        <dbReference type="EMBL" id="CAH1104197.1"/>
    </source>
</evidence>
<feature type="transmembrane region" description="Helical" evidence="15">
    <location>
        <begin position="393"/>
        <end position="412"/>
    </location>
</feature>
<keyword evidence="13" id="KW-0040">ANK repeat</keyword>
<dbReference type="InterPro" id="IPR005821">
    <property type="entry name" value="Ion_trans_dom"/>
</dbReference>
<dbReference type="EMBL" id="OV651828">
    <property type="protein sequence ID" value="CAH1104197.1"/>
    <property type="molecule type" value="Genomic_DNA"/>
</dbReference>
<feature type="compositionally biased region" description="Basic and acidic residues" evidence="14">
    <location>
        <begin position="1103"/>
        <end position="1114"/>
    </location>
</feature>
<evidence type="ECO:0000256" key="2">
    <source>
        <dbReference type="ARBA" id="ARBA00022448"/>
    </source>
</evidence>
<keyword evidence="12" id="KW-0407">Ion channel</keyword>
<keyword evidence="7" id="KW-0677">Repeat</keyword>